<dbReference type="PROSITE" id="PS50081">
    <property type="entry name" value="ZF_DAG_PE_2"/>
    <property type="match status" value="1"/>
</dbReference>
<reference evidence="4" key="1">
    <citation type="submission" date="2022-01" db="EMBL/GenBank/DDBJ databases">
        <authorList>
            <person name="King R."/>
        </authorList>
    </citation>
    <scope>NUCLEOTIDE SEQUENCE</scope>
</reference>
<dbReference type="CDD" id="cd00029">
    <property type="entry name" value="C1"/>
    <property type="match status" value="1"/>
</dbReference>
<proteinExistence type="predicted"/>
<keyword evidence="1" id="KW-0175">Coiled coil</keyword>
<accession>A0A9P0G484</accession>
<organism evidence="4 5">
    <name type="scientific">Psylliodes chrysocephalus</name>
    <dbReference type="NCBI Taxonomy" id="3402493"/>
    <lineage>
        <taxon>Eukaryota</taxon>
        <taxon>Metazoa</taxon>
        <taxon>Ecdysozoa</taxon>
        <taxon>Arthropoda</taxon>
        <taxon>Hexapoda</taxon>
        <taxon>Insecta</taxon>
        <taxon>Pterygota</taxon>
        <taxon>Neoptera</taxon>
        <taxon>Endopterygota</taxon>
        <taxon>Coleoptera</taxon>
        <taxon>Polyphaga</taxon>
        <taxon>Cucujiformia</taxon>
        <taxon>Chrysomeloidea</taxon>
        <taxon>Chrysomelidae</taxon>
        <taxon>Galerucinae</taxon>
        <taxon>Alticini</taxon>
        <taxon>Psylliodes</taxon>
    </lineage>
</organism>
<gene>
    <name evidence="4" type="ORF">PSYICH_LOCUS782</name>
</gene>
<evidence type="ECO:0000256" key="1">
    <source>
        <dbReference type="SAM" id="Coils"/>
    </source>
</evidence>
<sequence>MSENTPETCVRCKNSVKTGLKCIKCGKLSHSCCLKLIRSAKFLPDGTVICCDSTVDTEKKKSVLNEKLVDVSAETDKMKIHYLEELLKQKDLTIKKQEELADQKDLTIKCLETALTSLNEQIDLLKEARVKTVANNADNSSFANALKLVNNNSSTATKQSHPSSNNTQISPNNQLNRKITPSALSSAVHMANANTVCNEIINLNHNVNPGNNRSHNQSGNKKRRPNLLVGSNDDANTCPFKAAAPRIVKEFYATNFEPDVDVEELDKYIKSFAPSALVEKLDCRFPAAYSSFKITVASGESDKILVSEMWPSKVYLNRFFPSRRINSQVRE</sequence>
<dbReference type="AlphaFoldDB" id="A0A9P0G484"/>
<evidence type="ECO:0000313" key="4">
    <source>
        <dbReference type="EMBL" id="CAH1099363.1"/>
    </source>
</evidence>
<feature type="region of interest" description="Disordered" evidence="2">
    <location>
        <begin position="207"/>
        <end position="232"/>
    </location>
</feature>
<name>A0A9P0G484_9CUCU</name>
<feature type="region of interest" description="Disordered" evidence="2">
    <location>
        <begin position="153"/>
        <end position="175"/>
    </location>
</feature>
<feature type="coiled-coil region" evidence="1">
    <location>
        <begin position="83"/>
        <end position="128"/>
    </location>
</feature>
<dbReference type="InterPro" id="IPR002219">
    <property type="entry name" value="PKC_DAG/PE"/>
</dbReference>
<evidence type="ECO:0000313" key="5">
    <source>
        <dbReference type="Proteomes" id="UP001153636"/>
    </source>
</evidence>
<feature type="compositionally biased region" description="Polar residues" evidence="2">
    <location>
        <begin position="207"/>
        <end position="219"/>
    </location>
</feature>
<dbReference type="OrthoDB" id="6781724at2759"/>
<dbReference type="EMBL" id="OV651813">
    <property type="protein sequence ID" value="CAH1099363.1"/>
    <property type="molecule type" value="Genomic_DNA"/>
</dbReference>
<protein>
    <recommendedName>
        <fullName evidence="3">Phorbol-ester/DAG-type domain-containing protein</fullName>
    </recommendedName>
</protein>
<feature type="domain" description="Phorbol-ester/DAG-type" evidence="3">
    <location>
        <begin position="1"/>
        <end position="50"/>
    </location>
</feature>
<evidence type="ECO:0000259" key="3">
    <source>
        <dbReference type="PROSITE" id="PS50081"/>
    </source>
</evidence>
<evidence type="ECO:0000256" key="2">
    <source>
        <dbReference type="SAM" id="MobiDB-lite"/>
    </source>
</evidence>
<keyword evidence="5" id="KW-1185">Reference proteome</keyword>
<dbReference type="Proteomes" id="UP001153636">
    <property type="component" value="Chromosome 1"/>
</dbReference>